<gene>
    <name evidence="11" type="ORF">SEMRO_1074_G238350.1</name>
</gene>
<feature type="compositionally biased region" description="Basic and acidic residues" evidence="10">
    <location>
        <begin position="1"/>
        <end position="10"/>
    </location>
</feature>
<dbReference type="GO" id="GO:0016020">
    <property type="term" value="C:membrane"/>
    <property type="evidence" value="ECO:0007669"/>
    <property type="project" value="UniProtKB-SubCell"/>
</dbReference>
<dbReference type="EMBL" id="CAICTM010001072">
    <property type="protein sequence ID" value="CAB9520114.1"/>
    <property type="molecule type" value="Genomic_DNA"/>
</dbReference>
<accession>A0A9N8EJU6</accession>
<evidence type="ECO:0000256" key="9">
    <source>
        <dbReference type="ARBA" id="ARBA00023180"/>
    </source>
</evidence>
<feature type="compositionally biased region" description="Basic and acidic residues" evidence="10">
    <location>
        <begin position="225"/>
        <end position="239"/>
    </location>
</feature>
<evidence type="ECO:0000313" key="12">
    <source>
        <dbReference type="Proteomes" id="UP001153069"/>
    </source>
</evidence>
<keyword evidence="7" id="KW-0472">Membrane</keyword>
<feature type="region of interest" description="Disordered" evidence="10">
    <location>
        <begin position="1"/>
        <end position="193"/>
    </location>
</feature>
<evidence type="ECO:0000256" key="8">
    <source>
        <dbReference type="ARBA" id="ARBA00023170"/>
    </source>
</evidence>
<keyword evidence="2" id="KW-0433">Leucine-rich repeat</keyword>
<keyword evidence="5" id="KW-0677">Repeat</keyword>
<keyword evidence="12" id="KW-1185">Reference proteome</keyword>
<dbReference type="InterPro" id="IPR032675">
    <property type="entry name" value="LRR_dom_sf"/>
</dbReference>
<evidence type="ECO:0000256" key="4">
    <source>
        <dbReference type="ARBA" id="ARBA00022729"/>
    </source>
</evidence>
<organism evidence="11 12">
    <name type="scientific">Seminavis robusta</name>
    <dbReference type="NCBI Taxonomy" id="568900"/>
    <lineage>
        <taxon>Eukaryota</taxon>
        <taxon>Sar</taxon>
        <taxon>Stramenopiles</taxon>
        <taxon>Ochrophyta</taxon>
        <taxon>Bacillariophyta</taxon>
        <taxon>Bacillariophyceae</taxon>
        <taxon>Bacillariophycidae</taxon>
        <taxon>Naviculales</taxon>
        <taxon>Naviculaceae</taxon>
        <taxon>Seminavis</taxon>
    </lineage>
</organism>
<reference evidence="11" key="1">
    <citation type="submission" date="2020-06" db="EMBL/GenBank/DDBJ databases">
        <authorList>
            <consortium name="Plant Systems Biology data submission"/>
        </authorList>
    </citation>
    <scope>NUCLEOTIDE SEQUENCE</scope>
    <source>
        <strain evidence="11">D6</strain>
    </source>
</reference>
<feature type="compositionally biased region" description="Basic and acidic residues" evidence="10">
    <location>
        <begin position="59"/>
        <end position="72"/>
    </location>
</feature>
<evidence type="ECO:0000256" key="5">
    <source>
        <dbReference type="ARBA" id="ARBA00022737"/>
    </source>
</evidence>
<keyword evidence="6" id="KW-1133">Transmembrane helix</keyword>
<evidence type="ECO:0008006" key="13">
    <source>
        <dbReference type="Google" id="ProtNLM"/>
    </source>
</evidence>
<evidence type="ECO:0000256" key="1">
    <source>
        <dbReference type="ARBA" id="ARBA00004167"/>
    </source>
</evidence>
<evidence type="ECO:0000256" key="7">
    <source>
        <dbReference type="ARBA" id="ARBA00023136"/>
    </source>
</evidence>
<keyword evidence="9" id="KW-0325">Glycoprotein</keyword>
<feature type="compositionally biased region" description="Polar residues" evidence="10">
    <location>
        <begin position="147"/>
        <end position="164"/>
    </location>
</feature>
<proteinExistence type="predicted"/>
<feature type="region of interest" description="Disordered" evidence="10">
    <location>
        <begin position="210"/>
        <end position="360"/>
    </location>
</feature>
<feature type="compositionally biased region" description="Polar residues" evidence="10">
    <location>
        <begin position="83"/>
        <end position="109"/>
    </location>
</feature>
<protein>
    <recommendedName>
        <fullName evidence="13">L domain-like protein</fullName>
    </recommendedName>
</protein>
<keyword evidence="3" id="KW-0812">Transmembrane</keyword>
<name>A0A9N8EJU6_9STRA</name>
<feature type="compositionally biased region" description="Low complexity" evidence="10">
    <location>
        <begin position="247"/>
        <end position="286"/>
    </location>
</feature>
<evidence type="ECO:0000256" key="10">
    <source>
        <dbReference type="SAM" id="MobiDB-lite"/>
    </source>
</evidence>
<sequence>MSDKESEESSKSTPTSTGSYLGGHLDDPSIHLRDIFGSQWSFDDDPSVVVRSRARKKAKDKETTKQEVIKEEQGEEEVETGTASVPESSHGQEATSSPTPLKAHFQQNQQHDDDEEEEYDDRKPPASTTVPTVDHTTTYNADDTETDQSAHGQDNTASHQQATTPPAKKKLTSLERIRRPLNPNYNTKGDENTVVSAAPSVSIHLRDVFGSKWSFEDDPSVVQTRKQDNDNTGSPHEKEDENDDKMTATATKTTPRRTNSAESGAASSVGSTGSRRSTHSQQQQQGLRHRKQSAHASPQQESRRSMDRIRRPAARTNSKEGEESITSSPSKKRITPMRSNSFVSKVKLGPLGDDSEDSLLRGNDSAVLGKISWDDDHDNDDDGQENMAQSLPLNQSYMDYDDTVHTSLSNMDIEIGEATGGSAVFHASSTHSHNSSIFQDEFSESKNTDGDKLLLPVPTSAYALNPSPDNPFETPQRTCCISCSICTVFLVVWFSFQAFTLLWWDPDPFLPSRTVTTVPPKAVGPPIEEILGSNVPESTLTAIHHIWDSPQSTAFRWLHADPHWVDQYSQERRRQRFALACLYFATNPPYQHNWNTQGRWLSYDTSECHWLMNADDDGDSSLNLCRKQDDQNLPNAQRRLQDKDDMVIRSLPLQNNNLVGPIPPEISMLSSLTYVRLDQNELTGDVPSDWLNQDPKLTTLQLQGNPTLVGELPSQWCAIADLQFDCKSSGQGFVCGCDCPC</sequence>
<dbReference type="AlphaFoldDB" id="A0A9N8EJU6"/>
<feature type="compositionally biased region" description="Low complexity" evidence="10">
    <location>
        <begin position="128"/>
        <end position="138"/>
    </location>
</feature>
<dbReference type="Proteomes" id="UP001153069">
    <property type="component" value="Unassembled WGS sequence"/>
</dbReference>
<feature type="compositionally biased region" description="Basic and acidic residues" evidence="10">
    <location>
        <begin position="301"/>
        <end position="310"/>
    </location>
</feature>
<keyword evidence="8" id="KW-0675">Receptor</keyword>
<keyword evidence="4" id="KW-0732">Signal</keyword>
<comment type="subcellular location">
    <subcellularLocation>
        <location evidence="1">Membrane</location>
        <topology evidence="1">Single-pass membrane protein</topology>
    </subcellularLocation>
</comment>
<feature type="compositionally biased region" description="Basic and acidic residues" evidence="10">
    <location>
        <begin position="24"/>
        <end position="34"/>
    </location>
</feature>
<dbReference type="SUPFAM" id="SSF52058">
    <property type="entry name" value="L domain-like"/>
    <property type="match status" value="1"/>
</dbReference>
<dbReference type="Gene3D" id="3.80.10.10">
    <property type="entry name" value="Ribonuclease Inhibitor"/>
    <property type="match status" value="1"/>
</dbReference>
<evidence type="ECO:0000313" key="11">
    <source>
        <dbReference type="EMBL" id="CAB9520114.1"/>
    </source>
</evidence>
<evidence type="ECO:0000256" key="3">
    <source>
        <dbReference type="ARBA" id="ARBA00022692"/>
    </source>
</evidence>
<comment type="caution">
    <text evidence="11">The sequence shown here is derived from an EMBL/GenBank/DDBJ whole genome shotgun (WGS) entry which is preliminary data.</text>
</comment>
<evidence type="ECO:0000256" key="2">
    <source>
        <dbReference type="ARBA" id="ARBA00022614"/>
    </source>
</evidence>
<dbReference type="PANTHER" id="PTHR27000">
    <property type="entry name" value="LEUCINE-RICH REPEAT RECEPTOR-LIKE PROTEIN KINASE FAMILY PROTEIN-RELATED"/>
    <property type="match status" value="1"/>
</dbReference>
<evidence type="ECO:0000256" key="6">
    <source>
        <dbReference type="ARBA" id="ARBA00022989"/>
    </source>
</evidence>
<dbReference type="PANTHER" id="PTHR27000:SF642">
    <property type="entry name" value="INACTIVE LEUCINE-RICH REPEAT RECEPTOR KINASE XIAO-RELATED"/>
    <property type="match status" value="1"/>
</dbReference>